<evidence type="ECO:0000256" key="8">
    <source>
        <dbReference type="ARBA" id="ARBA00023235"/>
    </source>
</evidence>
<dbReference type="InterPro" id="IPR013785">
    <property type="entry name" value="Aldolase_TIM"/>
</dbReference>
<evidence type="ECO:0000256" key="4">
    <source>
        <dbReference type="ARBA" id="ARBA00022272"/>
    </source>
</evidence>
<gene>
    <name evidence="9" type="primary">trpF</name>
    <name evidence="11" type="ORF">GTC17253_04500</name>
</gene>
<dbReference type="HAMAP" id="MF_00135">
    <property type="entry name" value="PRAI"/>
    <property type="match status" value="1"/>
</dbReference>
<dbReference type="PANTHER" id="PTHR42894:SF1">
    <property type="entry name" value="N-(5'-PHOSPHORIBOSYL)ANTHRANILATE ISOMERASE"/>
    <property type="match status" value="1"/>
</dbReference>
<feature type="domain" description="N-(5'phosphoribosyl) anthranilate isomerase (PRAI)" evidence="10">
    <location>
        <begin position="9"/>
        <end position="233"/>
    </location>
</feature>
<dbReference type="InterPro" id="IPR044643">
    <property type="entry name" value="TrpF_fam"/>
</dbReference>
<evidence type="ECO:0000256" key="5">
    <source>
        <dbReference type="ARBA" id="ARBA00022605"/>
    </source>
</evidence>
<dbReference type="InterPro" id="IPR011060">
    <property type="entry name" value="RibuloseP-bd_barrel"/>
</dbReference>
<keyword evidence="7 9" id="KW-0057">Aromatic amino acid biosynthesis</keyword>
<comment type="catalytic activity">
    <reaction evidence="1 9">
        <text>N-(5-phospho-beta-D-ribosyl)anthranilate = 1-(2-carboxyphenylamino)-1-deoxy-D-ribulose 5-phosphate</text>
        <dbReference type="Rhea" id="RHEA:21540"/>
        <dbReference type="ChEBI" id="CHEBI:18277"/>
        <dbReference type="ChEBI" id="CHEBI:58613"/>
        <dbReference type="EC" id="5.3.1.24"/>
    </reaction>
</comment>
<keyword evidence="8 9" id="KW-0413">Isomerase</keyword>
<proteinExistence type="inferred from homology"/>
<dbReference type="EMBL" id="AP035785">
    <property type="protein sequence ID" value="BFO70484.1"/>
    <property type="molecule type" value="Genomic_DNA"/>
</dbReference>
<sequence>MEKERLMVKVCGMRDAVNIDAVAKLGVDMIGFVFYEKSPRFVSMVDSLAGFLPNYTEVQFRERMNPSDSVITGCLPKRVGVFVNAIPQTIITHVYNYQLDYVQLHGQESGIMIENLRKTIDPDIRPNLKFIKALNINIVEDIERSKEYDGVVDMFLFDASCDMGGGSGEHFNWDLLQAYAGTTPFLLSGGIGPEDADIIKQLNHPGLVGVDLNSRFEIKPGLKNVELLQEFIQTVRK</sequence>
<dbReference type="EC" id="5.3.1.24" evidence="3 9"/>
<evidence type="ECO:0000256" key="2">
    <source>
        <dbReference type="ARBA" id="ARBA00004664"/>
    </source>
</evidence>
<evidence type="ECO:0000259" key="10">
    <source>
        <dbReference type="Pfam" id="PF00697"/>
    </source>
</evidence>
<dbReference type="GO" id="GO:0004640">
    <property type="term" value="F:phosphoribosylanthranilate isomerase activity"/>
    <property type="evidence" value="ECO:0007669"/>
    <property type="project" value="UniProtKB-UniRule"/>
</dbReference>
<dbReference type="AlphaFoldDB" id="A0AB33INC4"/>
<dbReference type="PANTHER" id="PTHR42894">
    <property type="entry name" value="N-(5'-PHOSPHORIBOSYL)ANTHRANILATE ISOMERASE"/>
    <property type="match status" value="1"/>
</dbReference>
<evidence type="ECO:0000256" key="3">
    <source>
        <dbReference type="ARBA" id="ARBA00012572"/>
    </source>
</evidence>
<organism evidence="11">
    <name type="scientific">Prevotella sp. GTC17253</name>
    <dbReference type="NCBI Taxonomy" id="3236793"/>
    <lineage>
        <taxon>Bacteria</taxon>
        <taxon>Pseudomonadati</taxon>
        <taxon>Bacteroidota</taxon>
        <taxon>Bacteroidia</taxon>
        <taxon>Bacteroidales</taxon>
        <taxon>Prevotellaceae</taxon>
        <taxon>Prevotella</taxon>
    </lineage>
</organism>
<reference evidence="11" key="1">
    <citation type="submission" date="2024-07" db="EMBL/GenBank/DDBJ databases">
        <title>Complete genome sequence of Prevotella sp. YM-2024 GTC17253.</title>
        <authorList>
            <person name="Hayashi M."/>
            <person name="Muto Y."/>
            <person name="Tanaka K."/>
            <person name="Niwa H."/>
        </authorList>
    </citation>
    <scope>NUCLEOTIDE SEQUENCE</scope>
    <source>
        <strain evidence="11">GTC17253</strain>
    </source>
</reference>
<dbReference type="SUPFAM" id="SSF51366">
    <property type="entry name" value="Ribulose-phoshate binding barrel"/>
    <property type="match status" value="1"/>
</dbReference>
<comment type="pathway">
    <text evidence="2 9">Amino-acid biosynthesis; L-tryptophan biosynthesis; L-tryptophan from chorismate: step 3/5.</text>
</comment>
<evidence type="ECO:0000256" key="9">
    <source>
        <dbReference type="HAMAP-Rule" id="MF_00135"/>
    </source>
</evidence>
<dbReference type="Pfam" id="PF00697">
    <property type="entry name" value="PRAI"/>
    <property type="match status" value="1"/>
</dbReference>
<evidence type="ECO:0000313" key="11">
    <source>
        <dbReference type="EMBL" id="BFO70484.1"/>
    </source>
</evidence>
<keyword evidence="6 9" id="KW-0822">Tryptophan biosynthesis</keyword>
<dbReference type="InterPro" id="IPR001240">
    <property type="entry name" value="PRAI_dom"/>
</dbReference>
<dbReference type="Gene3D" id="3.20.20.70">
    <property type="entry name" value="Aldolase class I"/>
    <property type="match status" value="1"/>
</dbReference>
<evidence type="ECO:0000256" key="6">
    <source>
        <dbReference type="ARBA" id="ARBA00022822"/>
    </source>
</evidence>
<evidence type="ECO:0000256" key="1">
    <source>
        <dbReference type="ARBA" id="ARBA00001164"/>
    </source>
</evidence>
<evidence type="ECO:0000256" key="7">
    <source>
        <dbReference type="ARBA" id="ARBA00023141"/>
    </source>
</evidence>
<name>A0AB33INC4_9BACT</name>
<protein>
    <recommendedName>
        <fullName evidence="4 9">N-(5'-phosphoribosyl)anthranilate isomerase</fullName>
        <shortName evidence="9">PRAI</shortName>
        <ecNumber evidence="3 9">5.3.1.24</ecNumber>
    </recommendedName>
</protein>
<accession>A0AB33INC4</accession>
<comment type="similarity">
    <text evidence="9">Belongs to the TrpF family.</text>
</comment>
<keyword evidence="5 9" id="KW-0028">Amino-acid biosynthesis</keyword>
<dbReference type="CDD" id="cd00405">
    <property type="entry name" value="PRAI"/>
    <property type="match status" value="1"/>
</dbReference>
<dbReference type="GO" id="GO:0000162">
    <property type="term" value="P:L-tryptophan biosynthetic process"/>
    <property type="evidence" value="ECO:0007669"/>
    <property type="project" value="UniProtKB-UniRule"/>
</dbReference>